<sequence length="35" mass="3849">MTALKAIACIAVVAIAVIGGLTWLYVDTNDKRWDR</sequence>
<gene>
    <name evidence="2" type="ORF">GA0070563_112175</name>
</gene>
<protein>
    <submittedName>
        <fullName evidence="2">Uncharacterized protein</fullName>
    </submittedName>
</protein>
<keyword evidence="1" id="KW-0812">Transmembrane</keyword>
<proteinExistence type="predicted"/>
<keyword evidence="1" id="KW-1133">Transmembrane helix</keyword>
<evidence type="ECO:0000313" key="2">
    <source>
        <dbReference type="EMBL" id="SCF43017.1"/>
    </source>
</evidence>
<dbReference type="EMBL" id="FMCT01000012">
    <property type="protein sequence ID" value="SCF43017.1"/>
    <property type="molecule type" value="Genomic_DNA"/>
</dbReference>
<name>A0A1C5ACQ2_9ACTN</name>
<reference evidence="3" key="1">
    <citation type="submission" date="2016-06" db="EMBL/GenBank/DDBJ databases">
        <authorList>
            <person name="Varghese N."/>
            <person name="Submissions Spin"/>
        </authorList>
    </citation>
    <scope>NUCLEOTIDE SEQUENCE [LARGE SCALE GENOMIC DNA]</scope>
    <source>
        <strain evidence="3">DSM 43168</strain>
    </source>
</reference>
<keyword evidence="1" id="KW-0472">Membrane</keyword>
<feature type="transmembrane region" description="Helical" evidence="1">
    <location>
        <begin position="7"/>
        <end position="26"/>
    </location>
</feature>
<dbReference type="Proteomes" id="UP000183585">
    <property type="component" value="Unassembled WGS sequence"/>
</dbReference>
<dbReference type="AlphaFoldDB" id="A0A1C5ACQ2"/>
<evidence type="ECO:0000256" key="1">
    <source>
        <dbReference type="SAM" id="Phobius"/>
    </source>
</evidence>
<keyword evidence="3" id="KW-1185">Reference proteome</keyword>
<accession>A0A1C5ACQ2</accession>
<organism evidence="2 3">
    <name type="scientific">Micromonospora carbonacea</name>
    <dbReference type="NCBI Taxonomy" id="47853"/>
    <lineage>
        <taxon>Bacteria</taxon>
        <taxon>Bacillati</taxon>
        <taxon>Actinomycetota</taxon>
        <taxon>Actinomycetes</taxon>
        <taxon>Micromonosporales</taxon>
        <taxon>Micromonosporaceae</taxon>
        <taxon>Micromonospora</taxon>
    </lineage>
</organism>
<evidence type="ECO:0000313" key="3">
    <source>
        <dbReference type="Proteomes" id="UP000183585"/>
    </source>
</evidence>